<proteinExistence type="predicted"/>
<evidence type="ECO:0000256" key="1">
    <source>
        <dbReference type="SAM" id="SignalP"/>
    </source>
</evidence>
<accession>A0A1I5YY96</accession>
<evidence type="ECO:0000313" key="2">
    <source>
        <dbReference type="EMBL" id="SFQ49228.1"/>
    </source>
</evidence>
<keyword evidence="3" id="KW-1185">Reference proteome</keyword>
<organism evidence="2 3">
    <name type="scientific">Caldicoprobacter faecalis</name>
    <dbReference type="NCBI Taxonomy" id="937334"/>
    <lineage>
        <taxon>Bacteria</taxon>
        <taxon>Bacillati</taxon>
        <taxon>Bacillota</taxon>
        <taxon>Clostridia</taxon>
        <taxon>Caldicoprobacterales</taxon>
        <taxon>Caldicoprobacteraceae</taxon>
        <taxon>Caldicoprobacter</taxon>
    </lineage>
</organism>
<reference evidence="2 3" key="1">
    <citation type="submission" date="2016-10" db="EMBL/GenBank/DDBJ databases">
        <authorList>
            <person name="de Groot N.N."/>
        </authorList>
    </citation>
    <scope>NUCLEOTIDE SEQUENCE [LARGE SCALE GENOMIC DNA]</scope>
    <source>
        <strain evidence="2 3">DSM 20678</strain>
    </source>
</reference>
<gene>
    <name evidence="2" type="ORF">SAMN05444406_1781</name>
</gene>
<dbReference type="EMBL" id="FOXR01000078">
    <property type="protein sequence ID" value="SFQ49228.1"/>
    <property type="molecule type" value="Genomic_DNA"/>
</dbReference>
<feature type="chain" id="PRO_5011779700" evidence="1">
    <location>
        <begin position="26"/>
        <end position="129"/>
    </location>
</feature>
<dbReference type="PROSITE" id="PS51257">
    <property type="entry name" value="PROKAR_LIPOPROTEIN"/>
    <property type="match status" value="1"/>
</dbReference>
<keyword evidence="1" id="KW-0732">Signal</keyword>
<dbReference type="RefSeq" id="WP_092282908.1">
    <property type="nucleotide sequence ID" value="NZ_FOXR01000078.1"/>
</dbReference>
<dbReference type="Proteomes" id="UP000198577">
    <property type="component" value="Unassembled WGS sequence"/>
</dbReference>
<feature type="signal peptide" evidence="1">
    <location>
        <begin position="1"/>
        <end position="25"/>
    </location>
</feature>
<protein>
    <submittedName>
        <fullName evidence="2">Uncharacterized protein</fullName>
    </submittedName>
</protein>
<sequence length="129" mass="14747">MKKIFLVAFLACTVFLSVGCSSDEAERYVVPPMIKFNGRVYQDVGGPLTELPSDDYVKEKILYKVPHTKIPDKDLTTNFGKVGDEFYYSPHDPSAIYFVVKDEEGNFKHYCKFQLQSEIQYELGLDADD</sequence>
<name>A0A1I5YY96_9FIRM</name>
<dbReference type="AlphaFoldDB" id="A0A1I5YY96"/>
<evidence type="ECO:0000313" key="3">
    <source>
        <dbReference type="Proteomes" id="UP000198577"/>
    </source>
</evidence>